<comment type="caution">
    <text evidence="2">The sequence shown here is derived from an EMBL/GenBank/DDBJ whole genome shotgun (WGS) entry which is preliminary data.</text>
</comment>
<accession>A0AB34JVF6</accession>
<dbReference type="Pfam" id="PF24785">
    <property type="entry name" value="RXYLT1_C"/>
    <property type="match status" value="1"/>
</dbReference>
<organism evidence="2 4">
    <name type="scientific">Prymnesium parvum</name>
    <name type="common">Toxic golden alga</name>
    <dbReference type="NCBI Taxonomy" id="97485"/>
    <lineage>
        <taxon>Eukaryota</taxon>
        <taxon>Haptista</taxon>
        <taxon>Haptophyta</taxon>
        <taxon>Prymnesiophyceae</taxon>
        <taxon>Prymnesiales</taxon>
        <taxon>Prymnesiaceae</taxon>
        <taxon>Prymnesium</taxon>
    </lineage>
</organism>
<name>A0AB34JVF6_PRYPA</name>
<dbReference type="InterPro" id="IPR055286">
    <property type="entry name" value="RXYLT1-like"/>
</dbReference>
<dbReference type="AlphaFoldDB" id="A0AB34JVF6"/>
<dbReference type="InterPro" id="IPR057538">
    <property type="entry name" value="RXYLT1_C"/>
</dbReference>
<dbReference type="Proteomes" id="UP001515480">
    <property type="component" value="Unassembled WGS sequence"/>
</dbReference>
<dbReference type="PANTHER" id="PTHR15576">
    <property type="entry name" value="RIBITOL-5-PHOSPHATE XYLOSYLTRANSFERASE 1"/>
    <property type="match status" value="1"/>
</dbReference>
<evidence type="ECO:0000313" key="2">
    <source>
        <dbReference type="EMBL" id="KAL1525650.1"/>
    </source>
</evidence>
<dbReference type="GO" id="GO:0035269">
    <property type="term" value="P:protein O-linked glycosylation via mannose"/>
    <property type="evidence" value="ECO:0007669"/>
    <property type="project" value="InterPro"/>
</dbReference>
<evidence type="ECO:0000259" key="1">
    <source>
        <dbReference type="Pfam" id="PF24785"/>
    </source>
</evidence>
<dbReference type="EMBL" id="JBGBPQ010000004">
    <property type="protein sequence ID" value="KAL1525650.1"/>
    <property type="molecule type" value="Genomic_DNA"/>
</dbReference>
<dbReference type="GO" id="GO:0005794">
    <property type="term" value="C:Golgi apparatus"/>
    <property type="evidence" value="ECO:0007669"/>
    <property type="project" value="TreeGrafter"/>
</dbReference>
<protein>
    <recommendedName>
        <fullName evidence="1">RXYLT1 C-terminal domain-containing protein</fullName>
    </recommendedName>
</protein>
<evidence type="ECO:0000313" key="4">
    <source>
        <dbReference type="Proteomes" id="UP001515480"/>
    </source>
</evidence>
<feature type="domain" description="RXYLT1 C-terminal" evidence="1">
    <location>
        <begin position="283"/>
        <end position="394"/>
    </location>
</feature>
<dbReference type="EMBL" id="JBGBPQ010000004">
    <property type="protein sequence ID" value="KAL1525652.1"/>
    <property type="molecule type" value="Genomic_DNA"/>
</dbReference>
<dbReference type="GO" id="GO:0120053">
    <property type="term" value="F:ribitol beta-1,4-xylosyltransferase activity"/>
    <property type="evidence" value="ECO:0007669"/>
    <property type="project" value="InterPro"/>
</dbReference>
<evidence type="ECO:0000313" key="3">
    <source>
        <dbReference type="EMBL" id="KAL1525652.1"/>
    </source>
</evidence>
<gene>
    <name evidence="2" type="ORF">AB1Y20_020500</name>
    <name evidence="3" type="ORF">AB1Y20_020502</name>
</gene>
<keyword evidence="4" id="KW-1185">Reference proteome</keyword>
<reference evidence="2 4" key="1">
    <citation type="journal article" date="2024" name="Science">
        <title>Giant polyketide synthase enzymes in the biosynthesis of giant marine polyether toxins.</title>
        <authorList>
            <person name="Fallon T.R."/>
            <person name="Shende V.V."/>
            <person name="Wierzbicki I.H."/>
            <person name="Pendleton A.L."/>
            <person name="Watervoot N.F."/>
            <person name="Auber R.P."/>
            <person name="Gonzalez D.J."/>
            <person name="Wisecaver J.H."/>
            <person name="Moore B.S."/>
        </authorList>
    </citation>
    <scope>NUCLEOTIDE SEQUENCE [LARGE SCALE GENOMIC DNA]</scope>
    <source>
        <strain evidence="2 4">12B1</strain>
    </source>
</reference>
<dbReference type="PANTHER" id="PTHR15576:SF1">
    <property type="entry name" value="RIBITOL-5-PHOSPHATE XYLOSYLTRANSFERASE 1"/>
    <property type="match status" value="1"/>
</dbReference>
<sequence>MLSLFCYGLPSPHLDRLVAGDTALDVTATPLNVSIHRVNIKNGWNASIKADRSFLQGDDDGITIRFDDNFTVVSSADEFVRNVLPQAQPNWLIFVGVIDLLNMSGSDYCSHQTASVSTSAFAQAVLKHQKALQIVLDDACCQVNDWPLDSHHTLYRRAFSRELHQQLTREGSLRDMPYGIFPGSDMGPGNFSTRPSDQRKIFMSFTGSNSGLYTKGARCATVEAITAARDDLDSIAAAAMADRPLLDPPPPGGSHRIYVHMDMITNRKAMNCSHLSAHWPKANISYPTLLSESVFGLAPPGDFWESYRLWELIESGTIPIVLRTKGLYSNCNDAAYHLLHTIDGVLYVDDYAELPSLFRRVTANGWAAVVELQRRLLTSYFAKRRQVRKGIAQVAAYGRRLPL</sequence>
<proteinExistence type="predicted"/>